<feature type="domain" description="HTH lysR-type" evidence="6">
    <location>
        <begin position="6"/>
        <end position="63"/>
    </location>
</feature>
<dbReference type="CDD" id="cd08417">
    <property type="entry name" value="PBP2_Nitroaromatics_like"/>
    <property type="match status" value="1"/>
</dbReference>
<dbReference type="Pfam" id="PF03466">
    <property type="entry name" value="LysR_substrate"/>
    <property type="match status" value="1"/>
</dbReference>
<dbReference type="Gene3D" id="1.10.10.10">
    <property type="entry name" value="Winged helix-like DNA-binding domain superfamily/Winged helix DNA-binding domain"/>
    <property type="match status" value="1"/>
</dbReference>
<dbReference type="GO" id="GO:0003677">
    <property type="term" value="F:DNA binding"/>
    <property type="evidence" value="ECO:0007669"/>
    <property type="project" value="UniProtKB-KW"/>
</dbReference>
<dbReference type="OrthoDB" id="8339333at2"/>
<dbReference type="PANTHER" id="PTHR30118:SF15">
    <property type="entry name" value="TRANSCRIPTIONAL REGULATORY PROTEIN"/>
    <property type="match status" value="1"/>
</dbReference>
<keyword evidence="3" id="KW-0805">Transcription regulation</keyword>
<reference evidence="8 10" key="2">
    <citation type="submission" date="2017-02" db="EMBL/GenBank/DDBJ databases">
        <authorList>
            <person name="Peterson S.W."/>
        </authorList>
    </citation>
    <scope>NUCLEOTIDE SEQUENCE [LARGE SCALE GENOMIC DNA]</scope>
    <source>
        <strain evidence="8 10">DSM 9653</strain>
    </source>
</reference>
<evidence type="ECO:0000256" key="1">
    <source>
        <dbReference type="ARBA" id="ARBA00009437"/>
    </source>
</evidence>
<evidence type="ECO:0000256" key="4">
    <source>
        <dbReference type="ARBA" id="ARBA00023125"/>
    </source>
</evidence>
<keyword evidence="9" id="KW-1185">Reference proteome</keyword>
<keyword evidence="4 8" id="KW-0238">DNA-binding</keyword>
<dbReference type="GO" id="GO:0003700">
    <property type="term" value="F:DNA-binding transcription factor activity"/>
    <property type="evidence" value="ECO:0007669"/>
    <property type="project" value="InterPro"/>
</dbReference>
<dbReference type="InterPro" id="IPR005119">
    <property type="entry name" value="LysR_subst-bd"/>
</dbReference>
<keyword evidence="2" id="KW-0536">Nodulation</keyword>
<dbReference type="Proteomes" id="UP000051562">
    <property type="component" value="Unassembled WGS sequence"/>
</dbReference>
<dbReference type="STRING" id="53254.SAMN05660750_02927"/>
<dbReference type="SUPFAM" id="SSF46785">
    <property type="entry name" value="Winged helix' DNA-binding domain"/>
    <property type="match status" value="1"/>
</dbReference>
<dbReference type="RefSeq" id="WP_055727575.1">
    <property type="nucleotide sequence ID" value="NZ_FUYX01000007.1"/>
</dbReference>
<dbReference type="PANTHER" id="PTHR30118">
    <property type="entry name" value="HTH-TYPE TRANSCRIPTIONAL REGULATOR LEUO-RELATED"/>
    <property type="match status" value="1"/>
</dbReference>
<dbReference type="InterPro" id="IPR000847">
    <property type="entry name" value="LysR_HTH_N"/>
</dbReference>
<evidence type="ECO:0000256" key="2">
    <source>
        <dbReference type="ARBA" id="ARBA00022458"/>
    </source>
</evidence>
<evidence type="ECO:0000256" key="3">
    <source>
        <dbReference type="ARBA" id="ARBA00023015"/>
    </source>
</evidence>
<reference evidence="7 9" key="1">
    <citation type="submission" date="2015-10" db="EMBL/GenBank/DDBJ databases">
        <title>Draft genome of Bosea thiooxidans.</title>
        <authorList>
            <person name="Wang X."/>
        </authorList>
    </citation>
    <scope>NUCLEOTIDE SEQUENCE [LARGE SCALE GENOMIC DNA]</scope>
    <source>
        <strain evidence="7 9">CGMCC 9174</strain>
    </source>
</reference>
<keyword evidence="5" id="KW-0804">Transcription</keyword>
<sequence>MNLRAVDLNLLVILDALLDEAHVSRAAERIGLSQPAMSSALERCRQLFGDRLLERGAGGMVLTPKAQALAGPVKEVLAGMASLLGQREPDLAATRQTVRVVTADYPAMVIAPELQRRLARTAPGITVAIMPWHGAAAALDGVGRGTVDLAISVFPAVDADFTRRELLRESYLVAMRRGHPAAAAFDLDGWLAHPHVLVSGRGDTTGPLDEALARIGRARHVGMVVPGFAMVPALLRGSDMIGLLPSRCLPGDAAEALVTFPPPLAVEGFPLHSAWHKRRADDPAVQHVARLIEALVAELPAWSG</sequence>
<dbReference type="PROSITE" id="PS50931">
    <property type="entry name" value="HTH_LYSR"/>
    <property type="match status" value="1"/>
</dbReference>
<evidence type="ECO:0000313" key="7">
    <source>
        <dbReference type="EMBL" id="KQK31079.1"/>
    </source>
</evidence>
<protein>
    <submittedName>
        <fullName evidence="8">DNA-binding transcriptional regulator, LysR family</fullName>
    </submittedName>
    <submittedName>
        <fullName evidence="7">LysR family transcriptional regulator</fullName>
    </submittedName>
</protein>
<organism evidence="7 9">
    <name type="scientific">Bosea thiooxidans</name>
    <dbReference type="NCBI Taxonomy" id="53254"/>
    <lineage>
        <taxon>Bacteria</taxon>
        <taxon>Pseudomonadati</taxon>
        <taxon>Pseudomonadota</taxon>
        <taxon>Alphaproteobacteria</taxon>
        <taxon>Hyphomicrobiales</taxon>
        <taxon>Boseaceae</taxon>
        <taxon>Bosea</taxon>
    </lineage>
</organism>
<dbReference type="InterPro" id="IPR036390">
    <property type="entry name" value="WH_DNA-bd_sf"/>
</dbReference>
<gene>
    <name evidence="7" type="ORF">ARD30_10705</name>
    <name evidence="8" type="ORF">SAMN05660750_02927</name>
</gene>
<dbReference type="Gene3D" id="3.40.190.10">
    <property type="entry name" value="Periplasmic binding protein-like II"/>
    <property type="match status" value="2"/>
</dbReference>
<dbReference type="InterPro" id="IPR037402">
    <property type="entry name" value="YidZ_PBP2"/>
</dbReference>
<dbReference type="Proteomes" id="UP000190130">
    <property type="component" value="Unassembled WGS sequence"/>
</dbReference>
<evidence type="ECO:0000256" key="5">
    <source>
        <dbReference type="ARBA" id="ARBA00023163"/>
    </source>
</evidence>
<dbReference type="SUPFAM" id="SSF53850">
    <property type="entry name" value="Periplasmic binding protein-like II"/>
    <property type="match status" value="1"/>
</dbReference>
<evidence type="ECO:0000313" key="8">
    <source>
        <dbReference type="EMBL" id="SKB90432.1"/>
    </source>
</evidence>
<evidence type="ECO:0000259" key="6">
    <source>
        <dbReference type="PROSITE" id="PS50931"/>
    </source>
</evidence>
<dbReference type="Pfam" id="PF00126">
    <property type="entry name" value="HTH_1"/>
    <property type="match status" value="1"/>
</dbReference>
<proteinExistence type="inferred from homology"/>
<dbReference type="AlphaFoldDB" id="A0A0Q3I7R5"/>
<dbReference type="InterPro" id="IPR036388">
    <property type="entry name" value="WH-like_DNA-bd_sf"/>
</dbReference>
<dbReference type="EMBL" id="LMAR01000028">
    <property type="protein sequence ID" value="KQK31079.1"/>
    <property type="molecule type" value="Genomic_DNA"/>
</dbReference>
<evidence type="ECO:0000313" key="9">
    <source>
        <dbReference type="Proteomes" id="UP000051562"/>
    </source>
</evidence>
<dbReference type="InterPro" id="IPR050389">
    <property type="entry name" value="LysR-type_TF"/>
</dbReference>
<dbReference type="EMBL" id="FUYX01000007">
    <property type="protein sequence ID" value="SKB90432.1"/>
    <property type="molecule type" value="Genomic_DNA"/>
</dbReference>
<comment type="similarity">
    <text evidence="1">Belongs to the LysR transcriptional regulatory family.</text>
</comment>
<name>A0A0Q3I7R5_9HYPH</name>
<evidence type="ECO:0000313" key="10">
    <source>
        <dbReference type="Proteomes" id="UP000190130"/>
    </source>
</evidence>
<accession>A0A0Q3I7R5</accession>
<dbReference type="PRINTS" id="PR00039">
    <property type="entry name" value="HTHLYSR"/>
</dbReference>